<comment type="caution">
    <text evidence="6">The sequence shown here is derived from an EMBL/GenBank/DDBJ whole genome shotgun (WGS) entry which is preliminary data.</text>
</comment>
<dbReference type="GO" id="GO:1990904">
    <property type="term" value="C:ribonucleoprotein complex"/>
    <property type="evidence" value="ECO:0007669"/>
    <property type="project" value="UniProtKB-KW"/>
</dbReference>
<accession>A0A8H5H1W0</accession>
<dbReference type="NCBIfam" id="TIGR03953">
    <property type="entry name" value="rplD_bact"/>
    <property type="match status" value="1"/>
</dbReference>
<keyword evidence="2" id="KW-0689">Ribosomal protein</keyword>
<evidence type="ECO:0000256" key="1">
    <source>
        <dbReference type="ARBA" id="ARBA00010528"/>
    </source>
</evidence>
<keyword evidence="3" id="KW-0687">Ribonucleoprotein</keyword>
<name>A0A8H5H1W0_9AGAR</name>
<protein>
    <recommendedName>
        <fullName evidence="4">Large ribosomal subunit protein uL4m</fullName>
    </recommendedName>
</protein>
<sequence>MLRLTSRPALSMLRTSSPLIQAISKANSRTLATTPVVSLGRAKRLATSRRADPLPPPSLNVEPVLQPVLIGLTPSFTGNPNVPNDNVVVLDPTVFDHPIRRDILHLCVNHYRDSLRQGSANTKTRGEVRGSGRKIRRQKGSGKARLGDAQSPMLRGGGVAFGPKPRDFSTKLPRKVIQMGMRVALSAKVKEQRFGVLMKMDWPNGKTKFLAQKIQALGLKQTLFITGEEQIPVGLERAIRNIPLVDVTTSHRVNVYELLKWRRIILDAKAVDFFEQTLGKKNTPISFPVEPRVSSASL</sequence>
<dbReference type="GO" id="GO:0003735">
    <property type="term" value="F:structural constituent of ribosome"/>
    <property type="evidence" value="ECO:0007669"/>
    <property type="project" value="InterPro"/>
</dbReference>
<evidence type="ECO:0000256" key="2">
    <source>
        <dbReference type="ARBA" id="ARBA00022980"/>
    </source>
</evidence>
<dbReference type="GO" id="GO:0005840">
    <property type="term" value="C:ribosome"/>
    <property type="evidence" value="ECO:0007669"/>
    <property type="project" value="UniProtKB-KW"/>
</dbReference>
<dbReference type="InterPro" id="IPR013005">
    <property type="entry name" value="Ribosomal_uL4-like"/>
</dbReference>
<proteinExistence type="inferred from homology"/>
<dbReference type="Pfam" id="PF00573">
    <property type="entry name" value="Ribosomal_L4"/>
    <property type="match status" value="1"/>
</dbReference>
<dbReference type="OrthoDB" id="275876at2759"/>
<reference evidence="6 7" key="1">
    <citation type="journal article" date="2020" name="ISME J.">
        <title>Uncovering the hidden diversity of litter-decomposition mechanisms in mushroom-forming fungi.</title>
        <authorList>
            <person name="Floudas D."/>
            <person name="Bentzer J."/>
            <person name="Ahren D."/>
            <person name="Johansson T."/>
            <person name="Persson P."/>
            <person name="Tunlid A."/>
        </authorList>
    </citation>
    <scope>NUCLEOTIDE SEQUENCE [LARGE SCALE GENOMIC DNA]</scope>
    <source>
        <strain evidence="6 7">CBS 291.85</strain>
    </source>
</reference>
<dbReference type="SUPFAM" id="SSF52166">
    <property type="entry name" value="Ribosomal protein L4"/>
    <property type="match status" value="1"/>
</dbReference>
<evidence type="ECO:0000313" key="6">
    <source>
        <dbReference type="EMBL" id="KAF5375085.1"/>
    </source>
</evidence>
<organism evidence="6 7">
    <name type="scientific">Tetrapyrgos nigripes</name>
    <dbReference type="NCBI Taxonomy" id="182062"/>
    <lineage>
        <taxon>Eukaryota</taxon>
        <taxon>Fungi</taxon>
        <taxon>Dikarya</taxon>
        <taxon>Basidiomycota</taxon>
        <taxon>Agaricomycotina</taxon>
        <taxon>Agaricomycetes</taxon>
        <taxon>Agaricomycetidae</taxon>
        <taxon>Agaricales</taxon>
        <taxon>Marasmiineae</taxon>
        <taxon>Marasmiaceae</taxon>
        <taxon>Tetrapyrgos</taxon>
    </lineage>
</organism>
<dbReference type="PANTHER" id="PTHR10746">
    <property type="entry name" value="50S RIBOSOMAL PROTEIN L4"/>
    <property type="match status" value="1"/>
</dbReference>
<evidence type="ECO:0000256" key="3">
    <source>
        <dbReference type="ARBA" id="ARBA00023274"/>
    </source>
</evidence>
<evidence type="ECO:0000313" key="7">
    <source>
        <dbReference type="Proteomes" id="UP000559256"/>
    </source>
</evidence>
<dbReference type="PANTHER" id="PTHR10746:SF6">
    <property type="entry name" value="LARGE RIBOSOMAL SUBUNIT PROTEIN UL4M"/>
    <property type="match status" value="1"/>
</dbReference>
<dbReference type="HAMAP" id="MF_01328_B">
    <property type="entry name" value="Ribosomal_uL4_B"/>
    <property type="match status" value="1"/>
</dbReference>
<comment type="similarity">
    <text evidence="1">Belongs to the universal ribosomal protein uL4 family.</text>
</comment>
<evidence type="ECO:0000256" key="4">
    <source>
        <dbReference type="ARBA" id="ARBA00040565"/>
    </source>
</evidence>
<dbReference type="Proteomes" id="UP000559256">
    <property type="component" value="Unassembled WGS sequence"/>
</dbReference>
<dbReference type="GO" id="GO:0006412">
    <property type="term" value="P:translation"/>
    <property type="evidence" value="ECO:0007669"/>
    <property type="project" value="InterPro"/>
</dbReference>
<dbReference type="InterPro" id="IPR002136">
    <property type="entry name" value="Ribosomal_uL4"/>
</dbReference>
<dbReference type="AlphaFoldDB" id="A0A8H5H1W0"/>
<feature type="compositionally biased region" description="Basic residues" evidence="5">
    <location>
        <begin position="131"/>
        <end position="142"/>
    </location>
</feature>
<dbReference type="EMBL" id="JAACJM010000001">
    <property type="protein sequence ID" value="KAF5375085.1"/>
    <property type="molecule type" value="Genomic_DNA"/>
</dbReference>
<gene>
    <name evidence="6" type="ORF">D9758_000340</name>
</gene>
<evidence type="ECO:0000256" key="5">
    <source>
        <dbReference type="SAM" id="MobiDB-lite"/>
    </source>
</evidence>
<feature type="region of interest" description="Disordered" evidence="5">
    <location>
        <begin position="118"/>
        <end position="160"/>
    </location>
</feature>
<dbReference type="InterPro" id="IPR023574">
    <property type="entry name" value="Ribosomal_uL4_dom_sf"/>
</dbReference>
<keyword evidence="7" id="KW-1185">Reference proteome</keyword>
<dbReference type="Gene3D" id="3.40.1370.10">
    <property type="match status" value="1"/>
</dbReference>